<dbReference type="GO" id="GO:0016887">
    <property type="term" value="F:ATP hydrolysis activity"/>
    <property type="evidence" value="ECO:0007669"/>
    <property type="project" value="InterPro"/>
</dbReference>
<dbReference type="Pfam" id="PF00664">
    <property type="entry name" value="ABC_membrane"/>
    <property type="match status" value="3"/>
</dbReference>
<dbReference type="PANTHER" id="PTHR24223:SF356">
    <property type="entry name" value="ATP-BINDING CASSETTE TRANSPORTER ABC4"/>
    <property type="match status" value="1"/>
</dbReference>
<feature type="transmembrane region" description="Helical" evidence="10">
    <location>
        <begin position="346"/>
        <end position="369"/>
    </location>
</feature>
<dbReference type="SUPFAM" id="SSF90123">
    <property type="entry name" value="ABC transporter transmembrane region"/>
    <property type="match status" value="2"/>
</dbReference>
<feature type="region of interest" description="Disordered" evidence="9">
    <location>
        <begin position="1028"/>
        <end position="1048"/>
    </location>
</feature>
<proteinExistence type="predicted"/>
<keyword evidence="4" id="KW-0677">Repeat</keyword>
<evidence type="ECO:0000259" key="11">
    <source>
        <dbReference type="PROSITE" id="PS50893"/>
    </source>
</evidence>
<evidence type="ECO:0000256" key="9">
    <source>
        <dbReference type="SAM" id="MobiDB-lite"/>
    </source>
</evidence>
<dbReference type="OrthoDB" id="6500128at2759"/>
<dbReference type="CDD" id="cd03244">
    <property type="entry name" value="ABCC_MRP_domain2"/>
    <property type="match status" value="1"/>
</dbReference>
<feature type="transmembrane region" description="Helical" evidence="10">
    <location>
        <begin position="1368"/>
        <end position="1389"/>
    </location>
</feature>
<keyword evidence="5" id="KW-0547">Nucleotide-binding</keyword>
<keyword evidence="3 10" id="KW-0812">Transmembrane</keyword>
<dbReference type="FunFam" id="1.20.1560.10:FF:000013">
    <property type="entry name" value="ABC transporter C family member 2"/>
    <property type="match status" value="1"/>
</dbReference>
<feature type="transmembrane region" description="Helical" evidence="10">
    <location>
        <begin position="153"/>
        <end position="171"/>
    </location>
</feature>
<dbReference type="InterPro" id="IPR050173">
    <property type="entry name" value="ABC_transporter_C-like"/>
</dbReference>
<dbReference type="EMBL" id="JAACJN010000361">
    <property type="protein sequence ID" value="KAF5346100.1"/>
    <property type="molecule type" value="Genomic_DNA"/>
</dbReference>
<evidence type="ECO:0000256" key="3">
    <source>
        <dbReference type="ARBA" id="ARBA00022692"/>
    </source>
</evidence>
<feature type="transmembrane region" description="Helical" evidence="10">
    <location>
        <begin position="191"/>
        <end position="211"/>
    </location>
</feature>
<evidence type="ECO:0000256" key="1">
    <source>
        <dbReference type="ARBA" id="ARBA00004141"/>
    </source>
</evidence>
<evidence type="ECO:0000313" key="14">
    <source>
        <dbReference type="Proteomes" id="UP000518752"/>
    </source>
</evidence>
<name>A0A8H5CQM7_9AGAR</name>
<feature type="compositionally biased region" description="Basic and acidic residues" evidence="9">
    <location>
        <begin position="525"/>
        <end position="539"/>
    </location>
</feature>
<evidence type="ECO:0000259" key="12">
    <source>
        <dbReference type="PROSITE" id="PS50929"/>
    </source>
</evidence>
<feature type="transmembrane region" description="Helical" evidence="10">
    <location>
        <begin position="36"/>
        <end position="58"/>
    </location>
</feature>
<feature type="transmembrane region" description="Helical" evidence="10">
    <location>
        <begin position="93"/>
        <end position="113"/>
    </location>
</feature>
<dbReference type="Gene3D" id="1.20.1560.10">
    <property type="entry name" value="ABC transporter type 1, transmembrane domain"/>
    <property type="match status" value="3"/>
</dbReference>
<dbReference type="PROSITE" id="PS50893">
    <property type="entry name" value="ABC_TRANSPORTER_2"/>
    <property type="match status" value="2"/>
</dbReference>
<feature type="transmembrane region" description="Helical" evidence="10">
    <location>
        <begin position="1139"/>
        <end position="1166"/>
    </location>
</feature>
<dbReference type="GO" id="GO:0016020">
    <property type="term" value="C:membrane"/>
    <property type="evidence" value="ECO:0007669"/>
    <property type="project" value="UniProtKB-SubCell"/>
</dbReference>
<dbReference type="FunFam" id="3.40.50.300:FF:000838">
    <property type="entry name" value="ABC multidrug transporter (Eurofung)"/>
    <property type="match status" value="1"/>
</dbReference>
<feature type="transmembrane region" description="Helical" evidence="10">
    <location>
        <begin position="563"/>
        <end position="582"/>
    </location>
</feature>
<evidence type="ECO:0000256" key="10">
    <source>
        <dbReference type="SAM" id="Phobius"/>
    </source>
</evidence>
<evidence type="ECO:0000256" key="6">
    <source>
        <dbReference type="ARBA" id="ARBA00022840"/>
    </source>
</evidence>
<dbReference type="CDD" id="cd18604">
    <property type="entry name" value="ABC_6TM_VMR1_D2_like"/>
    <property type="match status" value="1"/>
</dbReference>
<dbReference type="InterPro" id="IPR011527">
    <property type="entry name" value="ABC1_TM_dom"/>
</dbReference>
<feature type="domain" description="ABC transporter" evidence="11">
    <location>
        <begin position="775"/>
        <end position="1023"/>
    </location>
</feature>
<feature type="transmembrane region" description="Helical" evidence="10">
    <location>
        <begin position="1069"/>
        <end position="1092"/>
    </location>
</feature>
<evidence type="ECO:0008006" key="15">
    <source>
        <dbReference type="Google" id="ProtNLM"/>
    </source>
</evidence>
<sequence>MELNTVAQGPLQLDNILLSSSSKPNEPYMSPQHELLLLYATGLSAFSLLLHLAISSVLRIYRNPSEIIVHEDSGEANQSRLTKHVRKLGGGRIFGNMVVRATAALGLVVLSNPSLRIRPGEESRINIGLCALSSYAAILSVLSLGLSFKWSSVMIRHANALWLVAFVVFAYRDLYPLAAFHLTPMDIAEGLVLWIKIAFLAFLALIIPLSIPRVYIPLDPKEPSPEPTPEQTTSLFSLLTYTFVDPIIFEARRVSHLPYDHLPPLADYDYATALRAKAFKHLDRFSGLKKRRHLFVSLMRIFWWEYSILALMTALQGATDLFVPVGMNQLLRYIETQGVGAKMRPWFWVVWLLVGPTISSIAFEWYIFVATRCIVHTESIITQVVFEHALRIRVKAETSSSSSSSSIASADNDPSALPSEMASITLASPESVSASDSEDGAHDNQEQAGSSASDDETLHSAAQSSTAHSRDGTLRPADSASAGQSHAGSLKGEPLSSGVKGGAPIASRGRSSTPAGKKSPSGGGKGKDEAETERAKDSSKNLVGKLNNLVSTDTANIVDAKDFIRLVVLVPIQVTLIVWFLYNILGWSAFVGLGVIIGLFPVPGLLTRLIQKAQRARMLKTDGRVQVVTEIMNVLRMVKMFGWEKKMLERISVKREEEITFIKRLRFLGLMTSIANHTIPVLTMLATYATYVTLVMGQELTAAKVFSSMVVFERFSNLLRMSIFMTTTSLNGKVSLDRITKFLYDTELLDSWSHSGDGEPTTRIISSPPPAPDAIGFRKATFTWSAEDNDGEEGGGSGSYTPSQRKFLLKVEDKLLFKRGVINMIVGPTGSGKTSVLMALLSEMHFVPAGPDSWYGLPRAGGVAYSAQESWVQNATIRDNIVFGAEFDEERYRNVIHQCCLERDLELFEAGDQTEVGERGLTLSGGQKARVTLARAVYSRAEIVLLDDILAALDVHTSKWIVEKCLKGHLIKGRTVLLVTHNVVLVRPIAKFVVTVKDGRVTSQSTLEQAISDDEALAVEVERDEEAVDRARDEIDPQPAPNEPSGKDGKLILKEEVELGHVSWAALKLFFASMGGNHVALFFIGFFGLFFASELSENAQTYFLGYWARQYSKVDDPSQVHVPFYLWQVHAHLLDETKLIGIIVAILAVLILTYSVGYAIYLFGVLRASRIIHQRLVTSVVGTTLRWLDTTPTSRVITRCTQDIRDSGCCILMNSLFQDSKNYKVDDAMAQMFSGIVSLSLGMIIKFLTVIILTPAFLLPATFVGLFGAWCGNAYIHAQLPVKREMSNAKAPVLGHFGAAMNGLTSIRAYGVQESFRKEVQVRIDYYSRPARSYYNLNRWVDVRVDAISNTFAAALAAFLLYRGKDDASSVGFLLNMAVGFSGAILWWIRMVNQFEVRGNSLERIGAYIAIEQEKPPAPDGVPPAYWPATGHLRVEDLSARYSPDGPKVLKNLSFEVNSGERIGVVGRTGSGKSSLMLSLLRLIYSDGDVYYDGLSTSSVNLEDLRKKITIIPQVPELLSGSVRENLDPFGQQDDATLNSALRSAGLFSLQEDLEEGEDRITLDSAVASGGNNLSVGQRQIVALARAMVRESRLLILDEATSAIDYQTDSIIQSSLRNELNKETSLITVAHRLQTIMDADKIMVLDAGQIVEFDRPSELLKNKDGKLTALVNESADRKHLIDMVRSKERSEA</sequence>
<dbReference type="SUPFAM" id="SSF52540">
    <property type="entry name" value="P-loop containing nucleoside triphosphate hydrolases"/>
    <property type="match status" value="2"/>
</dbReference>
<dbReference type="PROSITE" id="PS50929">
    <property type="entry name" value="ABC_TM1F"/>
    <property type="match status" value="2"/>
</dbReference>
<comment type="caution">
    <text evidence="13">The sequence shown here is derived from an EMBL/GenBank/DDBJ whole genome shotgun (WGS) entry which is preliminary data.</text>
</comment>
<feature type="transmembrane region" description="Helical" evidence="10">
    <location>
        <begin position="588"/>
        <end position="610"/>
    </location>
</feature>
<dbReference type="GO" id="GO:0005524">
    <property type="term" value="F:ATP binding"/>
    <property type="evidence" value="ECO:0007669"/>
    <property type="project" value="UniProtKB-KW"/>
</dbReference>
<dbReference type="SMART" id="SM00382">
    <property type="entry name" value="AAA"/>
    <property type="match status" value="2"/>
</dbReference>
<dbReference type="CDD" id="cd03250">
    <property type="entry name" value="ABCC_MRP_domain1"/>
    <property type="match status" value="1"/>
</dbReference>
<protein>
    <recommendedName>
        <fullName evidence="15">P-loop containing nucleoside triphosphate hydrolase protein</fullName>
    </recommendedName>
</protein>
<dbReference type="Gene3D" id="3.40.50.300">
    <property type="entry name" value="P-loop containing nucleotide triphosphate hydrolases"/>
    <property type="match status" value="2"/>
</dbReference>
<keyword evidence="7 10" id="KW-1133">Transmembrane helix</keyword>
<comment type="subcellular location">
    <subcellularLocation>
        <location evidence="1">Membrane</location>
        <topology evidence="1">Multi-pass membrane protein</topology>
    </subcellularLocation>
</comment>
<evidence type="ECO:0000256" key="8">
    <source>
        <dbReference type="ARBA" id="ARBA00023136"/>
    </source>
</evidence>
<dbReference type="PROSITE" id="PS00211">
    <property type="entry name" value="ABC_TRANSPORTER_1"/>
    <property type="match status" value="1"/>
</dbReference>
<reference evidence="13 14" key="1">
    <citation type="journal article" date="2020" name="ISME J.">
        <title>Uncovering the hidden diversity of litter-decomposition mechanisms in mushroom-forming fungi.</title>
        <authorList>
            <person name="Floudas D."/>
            <person name="Bentzer J."/>
            <person name="Ahren D."/>
            <person name="Johansson T."/>
            <person name="Persson P."/>
            <person name="Tunlid A."/>
        </authorList>
    </citation>
    <scope>NUCLEOTIDE SEQUENCE [LARGE SCALE GENOMIC DNA]</scope>
    <source>
        <strain evidence="13 14">CBS 406.79</strain>
    </source>
</reference>
<feature type="transmembrane region" description="Helical" evidence="10">
    <location>
        <begin position="125"/>
        <end position="146"/>
    </location>
</feature>
<feature type="transmembrane region" description="Helical" evidence="10">
    <location>
        <begin position="1343"/>
        <end position="1362"/>
    </location>
</feature>
<dbReference type="InterPro" id="IPR027417">
    <property type="entry name" value="P-loop_NTPase"/>
</dbReference>
<feature type="transmembrane region" description="Helical" evidence="10">
    <location>
        <begin position="665"/>
        <end position="685"/>
    </location>
</feature>
<evidence type="ECO:0000256" key="2">
    <source>
        <dbReference type="ARBA" id="ARBA00022448"/>
    </source>
</evidence>
<keyword evidence="2" id="KW-0813">Transport</keyword>
<keyword evidence="6" id="KW-0067">ATP-binding</keyword>
<dbReference type="Pfam" id="PF00005">
    <property type="entry name" value="ABC_tran"/>
    <property type="match status" value="2"/>
</dbReference>
<keyword evidence="8 10" id="KW-0472">Membrane</keyword>
<accession>A0A8H5CQM7</accession>
<feature type="compositionally biased region" description="Low complexity" evidence="9">
    <location>
        <begin position="511"/>
        <end position="520"/>
    </location>
</feature>
<feature type="domain" description="ABC transmembrane type-1" evidence="12">
    <location>
        <begin position="1084"/>
        <end position="1396"/>
    </location>
</feature>
<dbReference type="InterPro" id="IPR036640">
    <property type="entry name" value="ABC1_TM_sf"/>
</dbReference>
<feature type="transmembrane region" description="Helical" evidence="10">
    <location>
        <begin position="1257"/>
        <end position="1276"/>
    </location>
</feature>
<dbReference type="InterPro" id="IPR017871">
    <property type="entry name" value="ABC_transporter-like_CS"/>
</dbReference>
<feature type="domain" description="ABC transmembrane type-1" evidence="12">
    <location>
        <begin position="540"/>
        <end position="731"/>
    </location>
</feature>
<dbReference type="GO" id="GO:0140359">
    <property type="term" value="F:ABC-type transporter activity"/>
    <property type="evidence" value="ECO:0007669"/>
    <property type="project" value="InterPro"/>
</dbReference>
<dbReference type="PANTHER" id="PTHR24223">
    <property type="entry name" value="ATP-BINDING CASSETTE SUB-FAMILY C"/>
    <property type="match status" value="1"/>
</dbReference>
<organism evidence="13 14">
    <name type="scientific">Collybiopsis confluens</name>
    <dbReference type="NCBI Taxonomy" id="2823264"/>
    <lineage>
        <taxon>Eukaryota</taxon>
        <taxon>Fungi</taxon>
        <taxon>Dikarya</taxon>
        <taxon>Basidiomycota</taxon>
        <taxon>Agaricomycotina</taxon>
        <taxon>Agaricomycetes</taxon>
        <taxon>Agaricomycetidae</taxon>
        <taxon>Agaricales</taxon>
        <taxon>Marasmiineae</taxon>
        <taxon>Omphalotaceae</taxon>
        <taxon>Collybiopsis</taxon>
    </lineage>
</organism>
<evidence type="ECO:0000256" key="5">
    <source>
        <dbReference type="ARBA" id="ARBA00022741"/>
    </source>
</evidence>
<dbReference type="Proteomes" id="UP000518752">
    <property type="component" value="Unassembled WGS sequence"/>
</dbReference>
<evidence type="ECO:0000313" key="13">
    <source>
        <dbReference type="EMBL" id="KAF5346100.1"/>
    </source>
</evidence>
<evidence type="ECO:0000256" key="4">
    <source>
        <dbReference type="ARBA" id="ARBA00022737"/>
    </source>
</evidence>
<dbReference type="InterPro" id="IPR003593">
    <property type="entry name" value="AAA+_ATPase"/>
</dbReference>
<feature type="region of interest" description="Disordered" evidence="9">
    <location>
        <begin position="427"/>
        <end position="539"/>
    </location>
</feature>
<feature type="transmembrane region" description="Helical" evidence="10">
    <location>
        <begin position="294"/>
        <end position="315"/>
    </location>
</feature>
<dbReference type="InterPro" id="IPR003439">
    <property type="entry name" value="ABC_transporter-like_ATP-bd"/>
</dbReference>
<keyword evidence="14" id="KW-1185">Reference proteome</keyword>
<feature type="transmembrane region" description="Helical" evidence="10">
    <location>
        <begin position="1230"/>
        <end position="1251"/>
    </location>
</feature>
<dbReference type="CDD" id="cd18596">
    <property type="entry name" value="ABC_6TM_VMR1_D1_like"/>
    <property type="match status" value="1"/>
</dbReference>
<evidence type="ECO:0000256" key="7">
    <source>
        <dbReference type="ARBA" id="ARBA00022989"/>
    </source>
</evidence>
<feature type="domain" description="ABC transporter" evidence="11">
    <location>
        <begin position="1433"/>
        <end position="1672"/>
    </location>
</feature>
<gene>
    <name evidence="13" type="ORF">D9757_014021</name>
</gene>